<feature type="domain" description="Fumarylacetoacetase-like C-terminal" evidence="1">
    <location>
        <begin position="82"/>
        <end position="322"/>
    </location>
</feature>
<keyword evidence="3" id="KW-0378">Hydrolase</keyword>
<dbReference type="Proteomes" id="UP000443353">
    <property type="component" value="Unassembled WGS sequence"/>
</dbReference>
<dbReference type="EMBL" id="WSES01000002">
    <property type="protein sequence ID" value="MVW59887.1"/>
    <property type="molecule type" value="Genomic_DNA"/>
</dbReference>
<dbReference type="Pfam" id="PF01557">
    <property type="entry name" value="FAA_hydrolase"/>
    <property type="match status" value="1"/>
</dbReference>
<dbReference type="SUPFAM" id="SSF56529">
    <property type="entry name" value="FAH"/>
    <property type="match status" value="1"/>
</dbReference>
<evidence type="ECO:0000259" key="1">
    <source>
        <dbReference type="Pfam" id="PF01557"/>
    </source>
</evidence>
<keyword evidence="4" id="KW-1185">Reference proteome</keyword>
<dbReference type="InterPro" id="IPR011234">
    <property type="entry name" value="Fumarylacetoacetase-like_C"/>
</dbReference>
<dbReference type="GO" id="GO:0016787">
    <property type="term" value="F:hydrolase activity"/>
    <property type="evidence" value="ECO:0007669"/>
    <property type="project" value="UniProtKB-KW"/>
</dbReference>
<dbReference type="Pfam" id="PF18288">
    <property type="entry name" value="FAA_hydro_N_2"/>
    <property type="match status" value="1"/>
</dbReference>
<evidence type="ECO:0000313" key="3">
    <source>
        <dbReference type="EMBL" id="MVW59887.1"/>
    </source>
</evidence>
<comment type="caution">
    <text evidence="3">The sequence shown here is derived from an EMBL/GenBank/DDBJ whole genome shotgun (WGS) entry which is preliminary data.</text>
</comment>
<dbReference type="InterPro" id="IPR036663">
    <property type="entry name" value="Fumarylacetoacetase_C_sf"/>
</dbReference>
<evidence type="ECO:0000313" key="4">
    <source>
        <dbReference type="Proteomes" id="UP000443353"/>
    </source>
</evidence>
<accession>A0A7X3FXQ8</accession>
<feature type="domain" description="Fumarylacetoacetase N-terminal" evidence="2">
    <location>
        <begin position="1"/>
        <end position="78"/>
    </location>
</feature>
<name>A0A7X3FXQ8_9BURK</name>
<dbReference type="RefSeq" id="WP_160408063.1">
    <property type="nucleotide sequence ID" value="NZ_WSES01000002.1"/>
</dbReference>
<dbReference type="Gene3D" id="3.90.850.10">
    <property type="entry name" value="Fumarylacetoacetase-like, C-terminal domain"/>
    <property type="match status" value="1"/>
</dbReference>
<dbReference type="PANTHER" id="PTHR43211">
    <property type="entry name" value="FUMARYLACETOACETATE HYDROLASE"/>
    <property type="match status" value="1"/>
</dbReference>
<protein>
    <submittedName>
        <fullName evidence="3">Fumarylacetoacetate hydrolase</fullName>
    </submittedName>
</protein>
<dbReference type="InterPro" id="IPR041072">
    <property type="entry name" value="FAA_hydro_N"/>
</dbReference>
<dbReference type="PANTHER" id="PTHR43211:SF1">
    <property type="entry name" value="BLL6422 PROTEIN"/>
    <property type="match status" value="1"/>
</dbReference>
<gene>
    <name evidence="3" type="ORF">GPY61_08075</name>
</gene>
<organism evidence="3 4">
    <name type="scientific">Massilia cellulosiltytica</name>
    <dbReference type="NCBI Taxonomy" id="2683234"/>
    <lineage>
        <taxon>Bacteria</taxon>
        <taxon>Pseudomonadati</taxon>
        <taxon>Pseudomonadota</taxon>
        <taxon>Betaproteobacteria</taxon>
        <taxon>Burkholderiales</taxon>
        <taxon>Oxalobacteraceae</taxon>
        <taxon>Telluria group</taxon>
        <taxon>Massilia</taxon>
    </lineage>
</organism>
<evidence type="ECO:0000259" key="2">
    <source>
        <dbReference type="Pfam" id="PF18288"/>
    </source>
</evidence>
<reference evidence="3 4" key="1">
    <citation type="submission" date="2019-12" db="EMBL/GenBank/DDBJ databases">
        <authorList>
            <person name="Li C."/>
            <person name="Zhao J."/>
        </authorList>
    </citation>
    <scope>NUCLEOTIDE SEQUENCE [LARGE SCALE GENOMIC DNA]</scope>
    <source>
        <strain evidence="3 4">NEAU-DD11</strain>
    </source>
</reference>
<proteinExistence type="predicted"/>
<sequence>MKLATYRDGSPDGRLMVVSRDLRRAVDAGTIAPNLLIALERWDSAAQALQRLSDMLNADTAAGSVDFEPQRCMAPLPRTFQWCDASAFLNHGRLMERAFNTPPIPDFDTVPVMYQGASDDFLGPHDDVPLPDEALGIDFEGEFGVVVGKVPMGATPAQALDAIRLVVQLNDWSLRALGPREMKSGFGFLQAKPSTSFAPVAVTPDELGDAWRDGRVHLDLDVEWNGQTFGHPNGGEMNFGFGDLVAHAARTRRLGAGTIVGSGTVSNADRAVGSACIAERRVIEIIDHGEPRTQFMRFGDRVRMCARGADGDAPFGVIDQRVVRA</sequence>
<dbReference type="AlphaFoldDB" id="A0A7X3FXQ8"/>